<dbReference type="FunFam" id="3.40.50.720:FF:000577">
    <property type="entry name" value="Proline utilization protein PrnX, putative"/>
    <property type="match status" value="1"/>
</dbReference>
<dbReference type="VEuPathDB" id="FungiDB:G647_08345"/>
<keyword evidence="4" id="KW-1185">Reference proteome</keyword>
<evidence type="ECO:0000256" key="2">
    <source>
        <dbReference type="SAM" id="MobiDB-lite"/>
    </source>
</evidence>
<protein>
    <submittedName>
        <fullName evidence="3">Putative proline utilization protein PrnX</fullName>
    </submittedName>
</protein>
<feature type="region of interest" description="Disordered" evidence="2">
    <location>
        <begin position="84"/>
        <end position="164"/>
    </location>
</feature>
<proteinExistence type="inferred from homology"/>
<evidence type="ECO:0000313" key="3">
    <source>
        <dbReference type="EMBL" id="OCT48197.1"/>
    </source>
</evidence>
<dbReference type="SUPFAM" id="SSF51735">
    <property type="entry name" value="NAD(P)-binding Rossmann-fold domains"/>
    <property type="match status" value="1"/>
</dbReference>
<dbReference type="EMBL" id="LGRB01000012">
    <property type="protein sequence ID" value="OCT48197.1"/>
    <property type="molecule type" value="Genomic_DNA"/>
</dbReference>
<sequence>MPLTVLTDADVQEILYSLTKEDVDELQSNLAEALHSYSTGDTNSPCSASFQPHRTVIKKNGITTLFMPASTGTSVGMKIVSLEQPVSTSKKSSVSSSTSEGHSDTPAGSMSGASIRSATNDLGSMTLSPASTMSSGRNSIDGSSFQPPVSVASSQSTAPKGSITLLDRTGNPLGIVNAEELTAFRTALASTMMLTKRQNVHTVTVFGAGNQAYWHLRLALILRGDQIHHVNIINRSFERSIKLMKAFQMTQEDRVQWRKDIKFSAMSPEFGEYGRLLKEEVRKADVIFCCTPSTDPLFPAEFLTSREGRRKGRYIAAIGSYAPHMVEIHPDVLRVAVEPDHGGHHHHKHARQGGVIIVDSLESCLKEAGEVIKAKLKPEHLVEVGELMMIKKAATKEIELGGPGEQGLLDWLTKGNVIYKSVGMGLMDLVVAGDLIRLAKSRDVGVTIEDF</sequence>
<name>A0A1C1CIA3_9EURO</name>
<dbReference type="OrthoDB" id="41492at2759"/>
<evidence type="ECO:0000256" key="1">
    <source>
        <dbReference type="ARBA" id="ARBA00008903"/>
    </source>
</evidence>
<comment type="caution">
    <text evidence="3">The sequence shown here is derived from an EMBL/GenBank/DDBJ whole genome shotgun (WGS) entry which is preliminary data.</text>
</comment>
<dbReference type="InterPro" id="IPR003462">
    <property type="entry name" value="ODC_Mu_crystall"/>
</dbReference>
<dbReference type="Pfam" id="PF02423">
    <property type="entry name" value="OCD_Mu_crystall"/>
    <property type="match status" value="1"/>
</dbReference>
<evidence type="ECO:0000313" key="4">
    <source>
        <dbReference type="Proteomes" id="UP000094526"/>
    </source>
</evidence>
<dbReference type="Gene3D" id="3.40.50.720">
    <property type="entry name" value="NAD(P)-binding Rossmann-like Domain"/>
    <property type="match status" value="1"/>
</dbReference>
<dbReference type="AlphaFoldDB" id="A0A1C1CIA3"/>
<dbReference type="VEuPathDB" id="FungiDB:CLCR_04085"/>
<organism evidence="3 4">
    <name type="scientific">Cladophialophora carrionii</name>
    <dbReference type="NCBI Taxonomy" id="86049"/>
    <lineage>
        <taxon>Eukaryota</taxon>
        <taxon>Fungi</taxon>
        <taxon>Dikarya</taxon>
        <taxon>Ascomycota</taxon>
        <taxon>Pezizomycotina</taxon>
        <taxon>Eurotiomycetes</taxon>
        <taxon>Chaetothyriomycetidae</taxon>
        <taxon>Chaetothyriales</taxon>
        <taxon>Herpotrichiellaceae</taxon>
        <taxon>Cladophialophora</taxon>
    </lineage>
</organism>
<gene>
    <name evidence="3" type="ORF">CLCR_04085</name>
</gene>
<dbReference type="STRING" id="86049.A0A1C1CIA3"/>
<feature type="compositionally biased region" description="Polar residues" evidence="2">
    <location>
        <begin position="106"/>
        <end position="159"/>
    </location>
</feature>
<reference evidence="4" key="1">
    <citation type="submission" date="2015-07" db="EMBL/GenBank/DDBJ databases">
        <authorList>
            <person name="Teixeira M.M."/>
            <person name="Souza R.C."/>
            <person name="Almeida L.G."/>
            <person name="Vicente V.A."/>
            <person name="de Hoog S."/>
            <person name="Bocca A.L."/>
            <person name="de Almeida S.R."/>
            <person name="Vasconcelos A.T."/>
            <person name="Felipe M.S."/>
        </authorList>
    </citation>
    <scope>NUCLEOTIDE SEQUENCE [LARGE SCALE GENOMIC DNA]</scope>
    <source>
        <strain evidence="4">KSF</strain>
    </source>
</reference>
<dbReference type="Proteomes" id="UP000094526">
    <property type="component" value="Unassembled WGS sequence"/>
</dbReference>
<dbReference type="PANTHER" id="PTHR13812:SF19">
    <property type="entry name" value="KETIMINE REDUCTASE MU-CRYSTALLIN"/>
    <property type="match status" value="1"/>
</dbReference>
<accession>A0A1C1CIA3</accession>
<dbReference type="eggNOG" id="KOG3007">
    <property type="taxonomic scope" value="Eukaryota"/>
</dbReference>
<dbReference type="PANTHER" id="PTHR13812">
    <property type="entry name" value="KETIMINE REDUCTASE MU-CRYSTALLIN"/>
    <property type="match status" value="1"/>
</dbReference>
<feature type="compositionally biased region" description="Low complexity" evidence="2">
    <location>
        <begin position="86"/>
        <end position="99"/>
    </location>
</feature>
<dbReference type="InterPro" id="IPR036291">
    <property type="entry name" value="NAD(P)-bd_dom_sf"/>
</dbReference>
<dbReference type="GO" id="GO:0005737">
    <property type="term" value="C:cytoplasm"/>
    <property type="evidence" value="ECO:0007669"/>
    <property type="project" value="TreeGrafter"/>
</dbReference>
<comment type="similarity">
    <text evidence="1">Belongs to the ornithine cyclodeaminase/mu-crystallin family.</text>
</comment>